<dbReference type="InterPro" id="IPR020846">
    <property type="entry name" value="MFS_dom"/>
</dbReference>
<dbReference type="InterPro" id="IPR011701">
    <property type="entry name" value="MFS"/>
</dbReference>
<keyword evidence="2" id="KW-0813">Transport</keyword>
<name>A0A939J1N6_9HYPH</name>
<dbReference type="AlphaFoldDB" id="A0A939J1N6"/>
<evidence type="ECO:0000256" key="4">
    <source>
        <dbReference type="ARBA" id="ARBA00022692"/>
    </source>
</evidence>
<feature type="transmembrane region" description="Helical" evidence="7">
    <location>
        <begin position="336"/>
        <end position="354"/>
    </location>
</feature>
<sequence>MTTPSETETGNVNPGAVLVIVLVSYLMIVLDTSIVITGLPKIRDGLGFTPSALSWVQNAYMLSFGGLLLLGARAGDIAGRRRMFIWGLGLFTLSSMAIGLAQTPAALVAGRAVQGIGAAVLAPSTLALLSVHFAEGAERTRALAYYAAVAGGGASLGLLVGGLLAGELSWRVGFFMNVPIGIGLMIVARLILDETDRQTGRFDLAGALSSTLGMTALVFGIERSAADGFYDETVLASLGASILLLLFFVINERKAEQPILPLRLFNSRQRSAAYLARMLFIGAMLGFFFFTTQFLQDVFGFTPTQAGMAFLPLTIPSFLASLFVPRLTARLGNGGLMALALAFGSAGLFWLGQATAHSSFIAGFALPMILIGLGNGAALGPLTVASVSGVRSEDTGAASGLVNVFHQLGGALGLAVLLVVFSLVSPQAVESSDELARGLAFTFTAGGTFLATALAIALAFLVRNPLAGRGVEEVPALSRVIERS</sequence>
<feature type="transmembrane region" description="Helical" evidence="7">
    <location>
        <begin position="272"/>
        <end position="294"/>
    </location>
</feature>
<evidence type="ECO:0000256" key="3">
    <source>
        <dbReference type="ARBA" id="ARBA00022475"/>
    </source>
</evidence>
<dbReference type="Gene3D" id="1.20.1720.10">
    <property type="entry name" value="Multidrug resistance protein D"/>
    <property type="match status" value="1"/>
</dbReference>
<feature type="transmembrane region" description="Helical" evidence="7">
    <location>
        <begin position="204"/>
        <end position="221"/>
    </location>
</feature>
<evidence type="ECO:0000256" key="7">
    <source>
        <dbReference type="SAM" id="Phobius"/>
    </source>
</evidence>
<dbReference type="PROSITE" id="PS50850">
    <property type="entry name" value="MFS"/>
    <property type="match status" value="1"/>
</dbReference>
<proteinExistence type="predicted"/>
<evidence type="ECO:0000256" key="6">
    <source>
        <dbReference type="ARBA" id="ARBA00023136"/>
    </source>
</evidence>
<feature type="transmembrane region" description="Helical" evidence="7">
    <location>
        <begin position="143"/>
        <end position="166"/>
    </location>
</feature>
<feature type="transmembrane region" description="Helical" evidence="7">
    <location>
        <begin position="360"/>
        <end position="384"/>
    </location>
</feature>
<feature type="transmembrane region" description="Helical" evidence="7">
    <location>
        <begin position="113"/>
        <end position="131"/>
    </location>
</feature>
<dbReference type="Gene3D" id="1.20.1250.20">
    <property type="entry name" value="MFS general substrate transporter like domains"/>
    <property type="match status" value="1"/>
</dbReference>
<protein>
    <submittedName>
        <fullName evidence="9">MFS transporter</fullName>
    </submittedName>
</protein>
<keyword evidence="6 7" id="KW-0472">Membrane</keyword>
<evidence type="ECO:0000256" key="5">
    <source>
        <dbReference type="ARBA" id="ARBA00022989"/>
    </source>
</evidence>
<keyword evidence="3" id="KW-1003">Cell membrane</keyword>
<feature type="transmembrane region" description="Helical" evidence="7">
    <location>
        <begin position="233"/>
        <end position="251"/>
    </location>
</feature>
<feature type="transmembrane region" description="Helical" evidence="7">
    <location>
        <begin position="404"/>
        <end position="424"/>
    </location>
</feature>
<evidence type="ECO:0000256" key="1">
    <source>
        <dbReference type="ARBA" id="ARBA00004651"/>
    </source>
</evidence>
<dbReference type="CDD" id="cd17321">
    <property type="entry name" value="MFS_MMR_MDR_like"/>
    <property type="match status" value="1"/>
</dbReference>
<feature type="transmembrane region" description="Helical" evidence="7">
    <location>
        <begin position="439"/>
        <end position="462"/>
    </location>
</feature>
<organism evidence="9 10">
    <name type="scientific">Roseibium aggregatum</name>
    <dbReference type="NCBI Taxonomy" id="187304"/>
    <lineage>
        <taxon>Bacteria</taxon>
        <taxon>Pseudomonadati</taxon>
        <taxon>Pseudomonadota</taxon>
        <taxon>Alphaproteobacteria</taxon>
        <taxon>Hyphomicrobiales</taxon>
        <taxon>Stappiaceae</taxon>
        <taxon>Roseibium</taxon>
    </lineage>
</organism>
<evidence type="ECO:0000313" key="10">
    <source>
        <dbReference type="Proteomes" id="UP000664096"/>
    </source>
</evidence>
<dbReference type="Pfam" id="PF07690">
    <property type="entry name" value="MFS_1"/>
    <property type="match status" value="1"/>
</dbReference>
<comment type="caution">
    <text evidence="9">The sequence shown here is derived from an EMBL/GenBank/DDBJ whole genome shotgun (WGS) entry which is preliminary data.</text>
</comment>
<evidence type="ECO:0000256" key="2">
    <source>
        <dbReference type="ARBA" id="ARBA00022448"/>
    </source>
</evidence>
<feature type="domain" description="Major facilitator superfamily (MFS) profile" evidence="8">
    <location>
        <begin position="17"/>
        <end position="471"/>
    </location>
</feature>
<keyword evidence="4 7" id="KW-0812">Transmembrane</keyword>
<dbReference type="InterPro" id="IPR036259">
    <property type="entry name" value="MFS_trans_sf"/>
</dbReference>
<keyword evidence="5 7" id="KW-1133">Transmembrane helix</keyword>
<evidence type="ECO:0000259" key="8">
    <source>
        <dbReference type="PROSITE" id="PS50850"/>
    </source>
</evidence>
<gene>
    <name evidence="9" type="ORF">JF539_09355</name>
</gene>
<dbReference type="RefSeq" id="WP_207140021.1">
    <property type="nucleotide sequence ID" value="NZ_JAEKJZ010000001.1"/>
</dbReference>
<reference evidence="9" key="1">
    <citation type="submission" date="2020-12" db="EMBL/GenBank/DDBJ databases">
        <title>Oil enriched cultivation method for isolating marine PHA-producing bacteria.</title>
        <authorList>
            <person name="Zheng W."/>
            <person name="Yu S."/>
            <person name="Huang Y."/>
        </authorList>
    </citation>
    <scope>NUCLEOTIDE SEQUENCE</scope>
    <source>
        <strain evidence="9">SY-2-12</strain>
    </source>
</reference>
<feature type="transmembrane region" description="Helical" evidence="7">
    <location>
        <begin position="83"/>
        <end position="101"/>
    </location>
</feature>
<feature type="transmembrane region" description="Helical" evidence="7">
    <location>
        <begin position="306"/>
        <end position="324"/>
    </location>
</feature>
<feature type="transmembrane region" description="Helical" evidence="7">
    <location>
        <begin position="52"/>
        <end position="71"/>
    </location>
</feature>
<dbReference type="PANTHER" id="PTHR42718:SF46">
    <property type="entry name" value="BLR6921 PROTEIN"/>
    <property type="match status" value="1"/>
</dbReference>
<dbReference type="Proteomes" id="UP000664096">
    <property type="component" value="Unassembled WGS sequence"/>
</dbReference>
<evidence type="ECO:0000313" key="9">
    <source>
        <dbReference type="EMBL" id="MBN9670543.1"/>
    </source>
</evidence>
<dbReference type="GO" id="GO:0005886">
    <property type="term" value="C:plasma membrane"/>
    <property type="evidence" value="ECO:0007669"/>
    <property type="project" value="UniProtKB-SubCell"/>
</dbReference>
<accession>A0A939J1N6</accession>
<comment type="subcellular location">
    <subcellularLocation>
        <location evidence="1">Cell membrane</location>
        <topology evidence="1">Multi-pass membrane protein</topology>
    </subcellularLocation>
</comment>
<dbReference type="PANTHER" id="PTHR42718">
    <property type="entry name" value="MAJOR FACILITATOR SUPERFAMILY MULTIDRUG TRANSPORTER MFSC"/>
    <property type="match status" value="1"/>
</dbReference>
<dbReference type="SUPFAM" id="SSF103473">
    <property type="entry name" value="MFS general substrate transporter"/>
    <property type="match status" value="1"/>
</dbReference>
<dbReference type="GO" id="GO:0022857">
    <property type="term" value="F:transmembrane transporter activity"/>
    <property type="evidence" value="ECO:0007669"/>
    <property type="project" value="InterPro"/>
</dbReference>
<feature type="transmembrane region" description="Helical" evidence="7">
    <location>
        <begin position="172"/>
        <end position="192"/>
    </location>
</feature>
<feature type="transmembrane region" description="Helical" evidence="7">
    <location>
        <begin position="12"/>
        <end position="40"/>
    </location>
</feature>
<dbReference type="EMBL" id="JAEKJZ010000001">
    <property type="protein sequence ID" value="MBN9670543.1"/>
    <property type="molecule type" value="Genomic_DNA"/>
</dbReference>